<organism evidence="3 5">
    <name type="scientific">Medicago truncatula</name>
    <name type="common">Barrel medic</name>
    <name type="synonym">Medicago tribuloides</name>
    <dbReference type="NCBI Taxonomy" id="3880"/>
    <lineage>
        <taxon>Eukaryota</taxon>
        <taxon>Viridiplantae</taxon>
        <taxon>Streptophyta</taxon>
        <taxon>Embryophyta</taxon>
        <taxon>Tracheophyta</taxon>
        <taxon>Spermatophyta</taxon>
        <taxon>Magnoliopsida</taxon>
        <taxon>eudicotyledons</taxon>
        <taxon>Gunneridae</taxon>
        <taxon>Pentapetalae</taxon>
        <taxon>rosids</taxon>
        <taxon>fabids</taxon>
        <taxon>Fabales</taxon>
        <taxon>Fabaceae</taxon>
        <taxon>Papilionoideae</taxon>
        <taxon>50 kb inversion clade</taxon>
        <taxon>NPAAA clade</taxon>
        <taxon>Hologalegina</taxon>
        <taxon>IRL clade</taxon>
        <taxon>Trifolieae</taxon>
        <taxon>Medicago</taxon>
    </lineage>
</organism>
<evidence type="ECO:0000313" key="5">
    <source>
        <dbReference type="Proteomes" id="UP000002051"/>
    </source>
</evidence>
<accession>A0A072TZE3</accession>
<dbReference type="Proteomes" id="UP000002051">
    <property type="component" value="Unassembled WGS sequence"/>
</dbReference>
<keyword evidence="1" id="KW-1133">Transmembrane helix</keyword>
<evidence type="ECO:0000313" key="4">
    <source>
        <dbReference type="EnsemblPlants" id="KEH22576"/>
    </source>
</evidence>
<sequence length="76" mass="8584">MVEIVKFVYVMIIFISLFFGAMNVDARTIRICSHDYDCIGYFCPYSIQPRSTKPLCRLVGGIWKPSGEPVGLCTCI</sequence>
<dbReference type="AlphaFoldDB" id="A0A072TZE3"/>
<keyword evidence="1" id="KW-0472">Membrane</keyword>
<feature type="domain" description="Late nodulin" evidence="2">
    <location>
        <begin position="1"/>
        <end position="56"/>
    </location>
</feature>
<evidence type="ECO:0000256" key="1">
    <source>
        <dbReference type="SAM" id="Phobius"/>
    </source>
</evidence>
<name>A0A072TZE3_MEDTR</name>
<protein>
    <submittedName>
        <fullName evidence="3">Nodule Cysteine-Rich (NCR) secreted peptide</fullName>
    </submittedName>
</protein>
<reference evidence="4" key="3">
    <citation type="submission" date="2015-04" db="UniProtKB">
        <authorList>
            <consortium name="EnsemblPlants"/>
        </authorList>
    </citation>
    <scope>IDENTIFICATION</scope>
    <source>
        <strain evidence="4">cv. Jemalong A17</strain>
    </source>
</reference>
<dbReference type="HOGENOM" id="CLU_181053_0_3_1"/>
<dbReference type="EMBL" id="CM001223">
    <property type="protein sequence ID" value="KEH22576.1"/>
    <property type="molecule type" value="Genomic_DNA"/>
</dbReference>
<evidence type="ECO:0000313" key="3">
    <source>
        <dbReference type="EMBL" id="KEH22576.1"/>
    </source>
</evidence>
<gene>
    <name evidence="3" type="ordered locus">MTR_7g055783</name>
</gene>
<dbReference type="EnsemblPlants" id="KEH22576">
    <property type="protein sequence ID" value="KEH22576"/>
    <property type="gene ID" value="MTR_7g055783"/>
</dbReference>
<proteinExistence type="predicted"/>
<keyword evidence="1" id="KW-0812">Transmembrane</keyword>
<dbReference type="InterPro" id="IPR009810">
    <property type="entry name" value="Nodulin_late_dom"/>
</dbReference>
<evidence type="ECO:0000259" key="2">
    <source>
        <dbReference type="Pfam" id="PF07127"/>
    </source>
</evidence>
<keyword evidence="5" id="KW-1185">Reference proteome</keyword>
<feature type="transmembrane region" description="Helical" evidence="1">
    <location>
        <begin position="6"/>
        <end position="24"/>
    </location>
</feature>
<dbReference type="GO" id="GO:0046872">
    <property type="term" value="F:metal ion binding"/>
    <property type="evidence" value="ECO:0007669"/>
    <property type="project" value="InterPro"/>
</dbReference>
<reference evidence="3 5" key="2">
    <citation type="journal article" date="2014" name="BMC Genomics">
        <title>An improved genome release (version Mt4.0) for the model legume Medicago truncatula.</title>
        <authorList>
            <person name="Tang H."/>
            <person name="Krishnakumar V."/>
            <person name="Bidwell S."/>
            <person name="Rosen B."/>
            <person name="Chan A."/>
            <person name="Zhou S."/>
            <person name="Gentzbittel L."/>
            <person name="Childs K.L."/>
            <person name="Yandell M."/>
            <person name="Gundlach H."/>
            <person name="Mayer K.F."/>
            <person name="Schwartz D.C."/>
            <person name="Town C.D."/>
        </authorList>
    </citation>
    <scope>GENOME REANNOTATION</scope>
    <source>
        <strain evidence="3">A17</strain>
        <strain evidence="4 5">cv. Jemalong A17</strain>
    </source>
</reference>
<reference evidence="3 5" key="1">
    <citation type="journal article" date="2011" name="Nature">
        <title>The Medicago genome provides insight into the evolution of rhizobial symbioses.</title>
        <authorList>
            <person name="Young N.D."/>
            <person name="Debelle F."/>
            <person name="Oldroyd G.E."/>
            <person name="Geurts R."/>
            <person name="Cannon S.B."/>
            <person name="Udvardi M.K."/>
            <person name="Benedito V.A."/>
            <person name="Mayer K.F."/>
            <person name="Gouzy J."/>
            <person name="Schoof H."/>
            <person name="Van de Peer Y."/>
            <person name="Proost S."/>
            <person name="Cook D.R."/>
            <person name="Meyers B.C."/>
            <person name="Spannagl M."/>
            <person name="Cheung F."/>
            <person name="De Mita S."/>
            <person name="Krishnakumar V."/>
            <person name="Gundlach H."/>
            <person name="Zhou S."/>
            <person name="Mudge J."/>
            <person name="Bharti A.K."/>
            <person name="Murray J.D."/>
            <person name="Naoumkina M.A."/>
            <person name="Rosen B."/>
            <person name="Silverstein K.A."/>
            <person name="Tang H."/>
            <person name="Rombauts S."/>
            <person name="Zhao P.X."/>
            <person name="Zhou P."/>
            <person name="Barbe V."/>
            <person name="Bardou P."/>
            <person name="Bechner M."/>
            <person name="Bellec A."/>
            <person name="Berger A."/>
            <person name="Berges H."/>
            <person name="Bidwell S."/>
            <person name="Bisseling T."/>
            <person name="Choisne N."/>
            <person name="Couloux A."/>
            <person name="Denny R."/>
            <person name="Deshpande S."/>
            <person name="Dai X."/>
            <person name="Doyle J.J."/>
            <person name="Dudez A.M."/>
            <person name="Farmer A.D."/>
            <person name="Fouteau S."/>
            <person name="Franken C."/>
            <person name="Gibelin C."/>
            <person name="Gish J."/>
            <person name="Goldstein S."/>
            <person name="Gonzalez A.J."/>
            <person name="Green P.J."/>
            <person name="Hallab A."/>
            <person name="Hartog M."/>
            <person name="Hua A."/>
            <person name="Humphray S.J."/>
            <person name="Jeong D.H."/>
            <person name="Jing Y."/>
            <person name="Jocker A."/>
            <person name="Kenton S.M."/>
            <person name="Kim D.J."/>
            <person name="Klee K."/>
            <person name="Lai H."/>
            <person name="Lang C."/>
            <person name="Lin S."/>
            <person name="Macmil S.L."/>
            <person name="Magdelenat G."/>
            <person name="Matthews L."/>
            <person name="McCorrison J."/>
            <person name="Monaghan E.L."/>
            <person name="Mun J.H."/>
            <person name="Najar F.Z."/>
            <person name="Nicholson C."/>
            <person name="Noirot C."/>
            <person name="O'Bleness M."/>
            <person name="Paule C.R."/>
            <person name="Poulain J."/>
            <person name="Prion F."/>
            <person name="Qin B."/>
            <person name="Qu C."/>
            <person name="Retzel E.F."/>
            <person name="Riddle C."/>
            <person name="Sallet E."/>
            <person name="Samain S."/>
            <person name="Samson N."/>
            <person name="Sanders I."/>
            <person name="Saurat O."/>
            <person name="Scarpelli C."/>
            <person name="Schiex T."/>
            <person name="Segurens B."/>
            <person name="Severin A.J."/>
            <person name="Sherrier D.J."/>
            <person name="Shi R."/>
            <person name="Sims S."/>
            <person name="Singer S.R."/>
            <person name="Sinharoy S."/>
            <person name="Sterck L."/>
            <person name="Viollet A."/>
            <person name="Wang B.B."/>
            <person name="Wang K."/>
            <person name="Wang M."/>
            <person name="Wang X."/>
            <person name="Warfsmann J."/>
            <person name="Weissenbach J."/>
            <person name="White D.D."/>
            <person name="White J.D."/>
            <person name="Wiley G.B."/>
            <person name="Wincker P."/>
            <person name="Xing Y."/>
            <person name="Yang L."/>
            <person name="Yao Z."/>
            <person name="Ying F."/>
            <person name="Zhai J."/>
            <person name="Zhou L."/>
            <person name="Zuber A."/>
            <person name="Denarie J."/>
            <person name="Dixon R.A."/>
            <person name="May G.D."/>
            <person name="Schwartz D.C."/>
            <person name="Rogers J."/>
            <person name="Quetier F."/>
            <person name="Town C.D."/>
            <person name="Roe B.A."/>
        </authorList>
    </citation>
    <scope>NUCLEOTIDE SEQUENCE [LARGE SCALE GENOMIC DNA]</scope>
    <source>
        <strain evidence="3">A17</strain>
        <strain evidence="4 5">cv. Jemalong A17</strain>
    </source>
</reference>
<dbReference type="Pfam" id="PF07127">
    <property type="entry name" value="Nodulin_late"/>
    <property type="match status" value="1"/>
</dbReference>